<evidence type="ECO:0000256" key="8">
    <source>
        <dbReference type="ARBA" id="ARBA00022989"/>
    </source>
</evidence>
<evidence type="ECO:0000256" key="6">
    <source>
        <dbReference type="ARBA" id="ARBA00022792"/>
    </source>
</evidence>
<keyword evidence="7 11" id="KW-0249">Electron transport</keyword>
<evidence type="ECO:0000256" key="1">
    <source>
        <dbReference type="ARBA" id="ARBA00004298"/>
    </source>
</evidence>
<dbReference type="FunCoup" id="A0A2P6N4E2">
    <property type="interactions" value="17"/>
</dbReference>
<evidence type="ECO:0000256" key="4">
    <source>
        <dbReference type="ARBA" id="ARBA00022660"/>
    </source>
</evidence>
<keyword evidence="8 11" id="KW-1133">Transmembrane helix</keyword>
<evidence type="ECO:0000256" key="3">
    <source>
        <dbReference type="ARBA" id="ARBA00022448"/>
    </source>
</evidence>
<sequence>MADQLPPRPVSVDPYGDFKKLLSRRLPTRGPSGLTLFIATFALVGYGTYRVMKGRHRETLLKEESKRLHLNILPALYAIEDRDYLKWERQEIAEEAEIMKDVPGWVVGQSVYKTRWMPRSMSWKTDTENSYSWGLWKQSKYGLKDSIRGQRKYLKQGDAVPAYPAKDV</sequence>
<keyword evidence="3 11" id="KW-0813">Transport</keyword>
<evidence type="ECO:0000256" key="11">
    <source>
        <dbReference type="RuleBase" id="RU368034"/>
    </source>
</evidence>
<dbReference type="AlphaFoldDB" id="A0A2P6N4E2"/>
<evidence type="ECO:0000256" key="7">
    <source>
        <dbReference type="ARBA" id="ARBA00022982"/>
    </source>
</evidence>
<keyword evidence="5 11" id="KW-0812">Transmembrane</keyword>
<dbReference type="PANTHER" id="PTHR12966:SF0">
    <property type="entry name" value="NADH DEHYDROGENASE [UBIQUINONE] 1 ALPHA SUBCOMPLEX SUBUNIT 13"/>
    <property type="match status" value="1"/>
</dbReference>
<dbReference type="Pfam" id="PF06212">
    <property type="entry name" value="GRIM-19"/>
    <property type="match status" value="1"/>
</dbReference>
<dbReference type="InParanoid" id="A0A2P6N4E2"/>
<name>A0A2P6N4E2_9EUKA</name>
<dbReference type="InterPro" id="IPR009346">
    <property type="entry name" value="GRIM-19"/>
</dbReference>
<evidence type="ECO:0000256" key="2">
    <source>
        <dbReference type="ARBA" id="ARBA00007312"/>
    </source>
</evidence>
<dbReference type="Proteomes" id="UP000241769">
    <property type="component" value="Unassembled WGS sequence"/>
</dbReference>
<keyword evidence="9 11" id="KW-0496">Mitochondrion</keyword>
<reference evidence="12 13" key="1">
    <citation type="journal article" date="2018" name="Genome Biol. Evol.">
        <title>Multiple Roots of Fruiting Body Formation in Amoebozoa.</title>
        <authorList>
            <person name="Hillmann F."/>
            <person name="Forbes G."/>
            <person name="Novohradska S."/>
            <person name="Ferling I."/>
            <person name="Riege K."/>
            <person name="Groth M."/>
            <person name="Westermann M."/>
            <person name="Marz M."/>
            <person name="Spaller T."/>
            <person name="Winckler T."/>
            <person name="Schaap P."/>
            <person name="Glockner G."/>
        </authorList>
    </citation>
    <scope>NUCLEOTIDE SEQUENCE [LARGE SCALE GENOMIC DNA]</scope>
    <source>
        <strain evidence="12 13">Jena</strain>
    </source>
</reference>
<organism evidence="12 13">
    <name type="scientific">Planoprotostelium fungivorum</name>
    <dbReference type="NCBI Taxonomy" id="1890364"/>
    <lineage>
        <taxon>Eukaryota</taxon>
        <taxon>Amoebozoa</taxon>
        <taxon>Evosea</taxon>
        <taxon>Variosea</taxon>
        <taxon>Cavosteliida</taxon>
        <taxon>Cavosteliaceae</taxon>
        <taxon>Planoprotostelium</taxon>
    </lineage>
</organism>
<evidence type="ECO:0000256" key="10">
    <source>
        <dbReference type="ARBA" id="ARBA00023136"/>
    </source>
</evidence>
<comment type="caution">
    <text evidence="12">The sequence shown here is derived from an EMBL/GenBank/DDBJ whole genome shotgun (WGS) entry which is preliminary data.</text>
</comment>
<dbReference type="OrthoDB" id="3308at2759"/>
<gene>
    <name evidence="12" type="ORF">PROFUN_01002</name>
</gene>
<keyword evidence="6 11" id="KW-0999">Mitochondrion inner membrane</keyword>
<evidence type="ECO:0000256" key="9">
    <source>
        <dbReference type="ARBA" id="ARBA00023128"/>
    </source>
</evidence>
<keyword evidence="4 11" id="KW-0679">Respiratory chain</keyword>
<comment type="subcellular location">
    <subcellularLocation>
        <location evidence="1 11">Mitochondrion inner membrane</location>
        <topology evidence="1 11">Single-pass membrane protein</topology>
        <orientation evidence="1 11">Matrix side</orientation>
    </subcellularLocation>
</comment>
<evidence type="ECO:0000313" key="13">
    <source>
        <dbReference type="Proteomes" id="UP000241769"/>
    </source>
</evidence>
<comment type="similarity">
    <text evidence="2 11">Belongs to the complex I NDUFA13 subunit family.</text>
</comment>
<keyword evidence="13" id="KW-1185">Reference proteome</keyword>
<dbReference type="EMBL" id="MDYQ01000207">
    <property type="protein sequence ID" value="PRP78829.1"/>
    <property type="molecule type" value="Genomic_DNA"/>
</dbReference>
<feature type="transmembrane region" description="Helical" evidence="11">
    <location>
        <begin position="33"/>
        <end position="52"/>
    </location>
</feature>
<evidence type="ECO:0000256" key="5">
    <source>
        <dbReference type="ARBA" id="ARBA00022692"/>
    </source>
</evidence>
<keyword evidence="10 11" id="KW-0472">Membrane</keyword>
<dbReference type="PANTHER" id="PTHR12966">
    <property type="entry name" value="NADH DEHYDROGENASE UBIQUINONE 1 ALPHA SUBCOMPLEX SUBUNIT 13"/>
    <property type="match status" value="1"/>
</dbReference>
<accession>A0A2P6N4E2</accession>
<protein>
    <recommendedName>
        <fullName evidence="11">NADH dehydrogenase [ubiquinone] 1 alpha subcomplex subunit 13</fullName>
    </recommendedName>
</protein>
<proteinExistence type="inferred from homology"/>
<dbReference type="STRING" id="1890364.A0A2P6N4E2"/>
<dbReference type="GO" id="GO:0045271">
    <property type="term" value="C:respiratory chain complex I"/>
    <property type="evidence" value="ECO:0007669"/>
    <property type="project" value="UniProtKB-UniRule"/>
</dbReference>
<evidence type="ECO:0000313" key="12">
    <source>
        <dbReference type="EMBL" id="PRP78829.1"/>
    </source>
</evidence>
<comment type="function">
    <text evidence="11">Complex I functions in the transfer of electrons from NADH to the respiratory chain. Accessory subunit of the mitochondrial membrane respiratory chain NADH dehydrogenase (Complex I), that is believed not to be involved in catalysis.</text>
</comment>
<dbReference type="GO" id="GO:0005743">
    <property type="term" value="C:mitochondrial inner membrane"/>
    <property type="evidence" value="ECO:0007669"/>
    <property type="project" value="UniProtKB-SubCell"/>
</dbReference>